<keyword evidence="8" id="KW-0548">Nucleotidyltransferase</keyword>
<dbReference type="InterPro" id="IPR012337">
    <property type="entry name" value="RNaseH-like_sf"/>
</dbReference>
<gene>
    <name evidence="11" type="primary">X975_10623</name>
    <name evidence="11" type="ORF">CEXT_530751</name>
</gene>
<dbReference type="InterPro" id="IPR039537">
    <property type="entry name" value="Retrotran_Ty1/copia-like"/>
</dbReference>
<evidence type="ECO:0000313" key="11">
    <source>
        <dbReference type="EMBL" id="GIY84479.1"/>
    </source>
</evidence>
<dbReference type="GO" id="GO:0004519">
    <property type="term" value="F:endonuclease activity"/>
    <property type="evidence" value="ECO:0007669"/>
    <property type="project" value="UniProtKB-KW"/>
</dbReference>
<proteinExistence type="predicted"/>
<dbReference type="GO" id="GO:0046872">
    <property type="term" value="F:metal ion binding"/>
    <property type="evidence" value="ECO:0007669"/>
    <property type="project" value="UniProtKB-KW"/>
</dbReference>
<evidence type="ECO:0000256" key="8">
    <source>
        <dbReference type="ARBA" id="ARBA00022932"/>
    </source>
</evidence>
<dbReference type="Pfam" id="PF14223">
    <property type="entry name" value="Retrotran_gag_2"/>
    <property type="match status" value="1"/>
</dbReference>
<evidence type="ECO:0000256" key="9">
    <source>
        <dbReference type="ARBA" id="ARBA00023172"/>
    </source>
</evidence>
<dbReference type="AlphaFoldDB" id="A0AAV4WRN6"/>
<dbReference type="GO" id="GO:0006310">
    <property type="term" value="P:DNA recombination"/>
    <property type="evidence" value="ECO:0007669"/>
    <property type="project" value="UniProtKB-KW"/>
</dbReference>
<evidence type="ECO:0000256" key="4">
    <source>
        <dbReference type="ARBA" id="ARBA00022801"/>
    </source>
</evidence>
<keyword evidence="4" id="KW-0378">Hydrolase</keyword>
<organism evidence="11 12">
    <name type="scientific">Caerostris extrusa</name>
    <name type="common">Bark spider</name>
    <name type="synonym">Caerostris bankana</name>
    <dbReference type="NCBI Taxonomy" id="172846"/>
    <lineage>
        <taxon>Eukaryota</taxon>
        <taxon>Metazoa</taxon>
        <taxon>Ecdysozoa</taxon>
        <taxon>Arthropoda</taxon>
        <taxon>Chelicerata</taxon>
        <taxon>Arachnida</taxon>
        <taxon>Araneae</taxon>
        <taxon>Araneomorphae</taxon>
        <taxon>Entelegynae</taxon>
        <taxon>Araneoidea</taxon>
        <taxon>Araneidae</taxon>
        <taxon>Caerostris</taxon>
    </lineage>
</organism>
<dbReference type="Proteomes" id="UP001054945">
    <property type="component" value="Unassembled WGS sequence"/>
</dbReference>
<comment type="caution">
    <text evidence="11">The sequence shown here is derived from an EMBL/GenBank/DDBJ whole genome shotgun (WGS) entry which is preliminary data.</text>
</comment>
<evidence type="ECO:0000256" key="5">
    <source>
        <dbReference type="ARBA" id="ARBA00022842"/>
    </source>
</evidence>
<evidence type="ECO:0000256" key="6">
    <source>
        <dbReference type="ARBA" id="ARBA00022908"/>
    </source>
</evidence>
<dbReference type="PANTHER" id="PTHR42648">
    <property type="entry name" value="TRANSPOSASE, PUTATIVE-RELATED"/>
    <property type="match status" value="1"/>
</dbReference>
<protein>
    <submittedName>
        <fullName evidence="11">Copia protein</fullName>
    </submittedName>
</protein>
<dbReference type="GO" id="GO:0015074">
    <property type="term" value="P:DNA integration"/>
    <property type="evidence" value="ECO:0007669"/>
    <property type="project" value="UniProtKB-KW"/>
</dbReference>
<keyword evidence="7" id="KW-0695">RNA-directed DNA polymerase</keyword>
<accession>A0AAV4WRN6</accession>
<keyword evidence="1" id="KW-0540">Nuclease</keyword>
<keyword evidence="8" id="KW-0239">DNA-directed DNA polymerase</keyword>
<keyword evidence="12" id="KW-1185">Reference proteome</keyword>
<evidence type="ECO:0000256" key="7">
    <source>
        <dbReference type="ARBA" id="ARBA00022918"/>
    </source>
</evidence>
<evidence type="ECO:0000256" key="10">
    <source>
        <dbReference type="SAM" id="MobiDB-lite"/>
    </source>
</evidence>
<feature type="compositionally biased region" description="Basic and acidic residues" evidence="10">
    <location>
        <begin position="352"/>
        <end position="367"/>
    </location>
</feature>
<evidence type="ECO:0000313" key="12">
    <source>
        <dbReference type="Proteomes" id="UP001054945"/>
    </source>
</evidence>
<dbReference type="GO" id="GO:0003964">
    <property type="term" value="F:RNA-directed DNA polymerase activity"/>
    <property type="evidence" value="ECO:0007669"/>
    <property type="project" value="UniProtKB-KW"/>
</dbReference>
<keyword evidence="8" id="KW-0808">Transferase</keyword>
<evidence type="ECO:0000256" key="3">
    <source>
        <dbReference type="ARBA" id="ARBA00022759"/>
    </source>
</evidence>
<keyword evidence="3" id="KW-0255">Endonuclease</keyword>
<evidence type="ECO:0000256" key="1">
    <source>
        <dbReference type="ARBA" id="ARBA00022722"/>
    </source>
</evidence>
<sequence length="425" mass="49591">MDPTGTKRFPLLNQTNWSTWKENIRFLLMNRGCWSFIDGSEPKLEETSTRRERSEYKQRQDQAFSTIYYGVDDQHKTLLSSLKDAAEAWKLLQEQFEPKSRASVIRLLDEFFQIKFDVKKDTIAIFIARICKHVKRLMDAGHPFEDMYPTFQSIRTLPPDFQGIVQILYRWPDKNFKLDKIEMELIAEVNRIRQLKTDMNSTDTFIVNNKINKFSDNSRVYDCKNKTKFTKSKFKNEIGPCYMCKKMGNLKRNCKYLNSNSLKLKLPLMDVYGPLPVESRGGAKYFLSITDDFLRMVICFPLKEKSQVFECFKTFQANAERVLNRKIISVRCDDVNEPLTSYDYDDNSNDSNRPEKTTISDDLDKSVPDTSASNLKPCSSIPFTETLFDVKMEIRCLLYRAKEQKNDIAVFGKTQRGIDIVVSLL</sequence>
<dbReference type="SUPFAM" id="SSF53098">
    <property type="entry name" value="Ribonuclease H-like"/>
    <property type="match status" value="1"/>
</dbReference>
<dbReference type="InterPro" id="IPR036397">
    <property type="entry name" value="RNaseH_sf"/>
</dbReference>
<keyword evidence="2" id="KW-0479">Metal-binding</keyword>
<evidence type="ECO:0000256" key="2">
    <source>
        <dbReference type="ARBA" id="ARBA00022723"/>
    </source>
</evidence>
<dbReference type="GO" id="GO:0003676">
    <property type="term" value="F:nucleic acid binding"/>
    <property type="evidence" value="ECO:0007669"/>
    <property type="project" value="InterPro"/>
</dbReference>
<dbReference type="EMBL" id="BPLR01016518">
    <property type="protein sequence ID" value="GIY84479.1"/>
    <property type="molecule type" value="Genomic_DNA"/>
</dbReference>
<dbReference type="Gene3D" id="3.30.420.10">
    <property type="entry name" value="Ribonuclease H-like superfamily/Ribonuclease H"/>
    <property type="match status" value="1"/>
</dbReference>
<keyword evidence="6" id="KW-0229">DNA integration</keyword>
<dbReference type="GO" id="GO:0003887">
    <property type="term" value="F:DNA-directed DNA polymerase activity"/>
    <property type="evidence" value="ECO:0007669"/>
    <property type="project" value="UniProtKB-KW"/>
</dbReference>
<dbReference type="PANTHER" id="PTHR42648:SF11">
    <property type="entry name" value="TRANSPOSON TY4-P GAG-POL POLYPROTEIN"/>
    <property type="match status" value="1"/>
</dbReference>
<keyword evidence="9" id="KW-0233">DNA recombination</keyword>
<keyword evidence="5" id="KW-0460">Magnesium</keyword>
<reference evidence="11 12" key="1">
    <citation type="submission" date="2021-06" db="EMBL/GenBank/DDBJ databases">
        <title>Caerostris extrusa draft genome.</title>
        <authorList>
            <person name="Kono N."/>
            <person name="Arakawa K."/>
        </authorList>
    </citation>
    <scope>NUCLEOTIDE SEQUENCE [LARGE SCALE GENOMIC DNA]</scope>
</reference>
<name>A0AAV4WRN6_CAEEX</name>
<feature type="region of interest" description="Disordered" evidence="10">
    <location>
        <begin position="343"/>
        <end position="372"/>
    </location>
</feature>
<dbReference type="GO" id="GO:0016787">
    <property type="term" value="F:hydrolase activity"/>
    <property type="evidence" value="ECO:0007669"/>
    <property type="project" value="UniProtKB-KW"/>
</dbReference>